<feature type="transmembrane region" description="Helical" evidence="1">
    <location>
        <begin position="491"/>
        <end position="512"/>
    </location>
</feature>
<evidence type="ECO:0000313" key="3">
    <source>
        <dbReference type="Proteomes" id="UP001492380"/>
    </source>
</evidence>
<name>A0ABR1YN99_9PEZI</name>
<feature type="transmembrane region" description="Helical" evidence="1">
    <location>
        <begin position="126"/>
        <end position="146"/>
    </location>
</feature>
<protein>
    <submittedName>
        <fullName evidence="2">Aldehyde/histidinol dehydrogenase</fullName>
    </submittedName>
</protein>
<dbReference type="InterPro" id="IPR016163">
    <property type="entry name" value="Ald_DH_C"/>
</dbReference>
<dbReference type="PANTHER" id="PTHR43111:SF1">
    <property type="entry name" value="ALDEHYDE DEHYDROGENASE B-RELATED"/>
    <property type="match status" value="1"/>
</dbReference>
<keyword evidence="1" id="KW-0472">Membrane</keyword>
<comment type="caution">
    <text evidence="2">The sequence shown here is derived from an EMBL/GenBank/DDBJ whole genome shotgun (WGS) entry which is preliminary data.</text>
</comment>
<accession>A0ABR1YN99</accession>
<dbReference type="InterPro" id="IPR016161">
    <property type="entry name" value="Ald_DH/histidinol_DH"/>
</dbReference>
<sequence length="524" mass="56022">MTDIKDPVVIENIVVRDLVRVQSTATDGRLANIFWRQDQLRALHGALVTHEKDALAAIEHDAPHNTPTEAKLEFYLALAAVKQQYSSLDPQRSLDDEYRIKHGKDASDRRDAVGIVYIEPSTQHTLFYSALVALASAIAAGNCVVLRLETTSLRRVPSILQTILKASLDPDVYAIISSPPSGWLDPATTIQVLQNGAPENAPTSSQDLVSPTRARVLAVVDRTADIPAAARSLVAARFSYGGRSPYAPDLVLVNEFVKTAFLEAAVQETIRFLAEGGSNGSSTNGAANGNVKVRREKEDAELSELKTAESVRVVTSGANGAVVEIESRTSPLISKANKIHTRCLAIHATTSLDDSIDLLNRQHATQPTPLAAYLFADPASAKYLAQFLRARATYTNHVPYKLLLGPALPVVAAALPSASASPYPPSLFTTPHPDFAVPSSLSASLSTILASTTKTTSTSSSPLNALAKDATAPLPPNRKYKKGVGFFEQGILIGLGLTAGPILVGVLAATWVGGRWVWGHYYGR</sequence>
<dbReference type="Gene3D" id="3.40.309.10">
    <property type="entry name" value="Aldehyde Dehydrogenase, Chain A, domain 2"/>
    <property type="match status" value="1"/>
</dbReference>
<gene>
    <name evidence="2" type="ORF">HDK90DRAFT_286048</name>
</gene>
<dbReference type="SUPFAM" id="SSF53720">
    <property type="entry name" value="ALDH-like"/>
    <property type="match status" value="1"/>
</dbReference>
<keyword evidence="1" id="KW-0812">Transmembrane</keyword>
<dbReference type="Proteomes" id="UP001492380">
    <property type="component" value="Unassembled WGS sequence"/>
</dbReference>
<dbReference type="Gene3D" id="3.40.605.10">
    <property type="entry name" value="Aldehyde Dehydrogenase, Chain A, domain 1"/>
    <property type="match status" value="1"/>
</dbReference>
<evidence type="ECO:0000313" key="2">
    <source>
        <dbReference type="EMBL" id="KAK8233981.1"/>
    </source>
</evidence>
<proteinExistence type="predicted"/>
<organism evidence="2 3">
    <name type="scientific">Phyllosticta capitalensis</name>
    <dbReference type="NCBI Taxonomy" id="121624"/>
    <lineage>
        <taxon>Eukaryota</taxon>
        <taxon>Fungi</taxon>
        <taxon>Dikarya</taxon>
        <taxon>Ascomycota</taxon>
        <taxon>Pezizomycotina</taxon>
        <taxon>Dothideomycetes</taxon>
        <taxon>Dothideomycetes incertae sedis</taxon>
        <taxon>Botryosphaeriales</taxon>
        <taxon>Phyllostictaceae</taxon>
        <taxon>Phyllosticta</taxon>
    </lineage>
</organism>
<reference evidence="2 3" key="1">
    <citation type="submission" date="2024-04" db="EMBL/GenBank/DDBJ databases">
        <title>Phyllosticta paracitricarpa is synonymous to the EU quarantine fungus P. citricarpa based on phylogenomic analyses.</title>
        <authorList>
            <consortium name="Lawrence Berkeley National Laboratory"/>
            <person name="Van Ingen-Buijs V.A."/>
            <person name="Van Westerhoven A.C."/>
            <person name="Haridas S."/>
            <person name="Skiadas P."/>
            <person name="Martin F."/>
            <person name="Groenewald J.Z."/>
            <person name="Crous P.W."/>
            <person name="Seidl M.F."/>
        </authorList>
    </citation>
    <scope>NUCLEOTIDE SEQUENCE [LARGE SCALE GENOMIC DNA]</scope>
    <source>
        <strain evidence="2 3">CBS 123374</strain>
    </source>
</reference>
<keyword evidence="3" id="KW-1185">Reference proteome</keyword>
<dbReference type="EMBL" id="JBBWRZ010000006">
    <property type="protein sequence ID" value="KAK8233981.1"/>
    <property type="molecule type" value="Genomic_DNA"/>
</dbReference>
<dbReference type="InterPro" id="IPR016162">
    <property type="entry name" value="Ald_DH_N"/>
</dbReference>
<dbReference type="PANTHER" id="PTHR43111">
    <property type="entry name" value="ALDEHYDE DEHYDROGENASE B-RELATED"/>
    <property type="match status" value="1"/>
</dbReference>
<evidence type="ECO:0000256" key="1">
    <source>
        <dbReference type="SAM" id="Phobius"/>
    </source>
</evidence>
<keyword evidence="1" id="KW-1133">Transmembrane helix</keyword>